<feature type="region of interest" description="Disordered" evidence="1">
    <location>
        <begin position="463"/>
        <end position="522"/>
    </location>
</feature>
<organism evidence="2 3">
    <name type="scientific">Microvirga thermotolerans</name>
    <dbReference type="NCBI Taxonomy" id="2651334"/>
    <lineage>
        <taxon>Bacteria</taxon>
        <taxon>Pseudomonadati</taxon>
        <taxon>Pseudomonadota</taxon>
        <taxon>Alphaproteobacteria</taxon>
        <taxon>Hyphomicrobiales</taxon>
        <taxon>Methylobacteriaceae</taxon>
        <taxon>Microvirga</taxon>
    </lineage>
</organism>
<evidence type="ECO:0000313" key="3">
    <source>
        <dbReference type="Proteomes" id="UP000325614"/>
    </source>
</evidence>
<proteinExistence type="predicted"/>
<feature type="compositionally biased region" description="Basic and acidic residues" evidence="1">
    <location>
        <begin position="472"/>
        <end position="482"/>
    </location>
</feature>
<dbReference type="GO" id="GO:0019068">
    <property type="term" value="P:virion assembly"/>
    <property type="evidence" value="ECO:0007669"/>
    <property type="project" value="InterPro"/>
</dbReference>
<dbReference type="RefSeq" id="WP_152584965.1">
    <property type="nucleotide sequence ID" value="NZ_CP045423.1"/>
</dbReference>
<reference evidence="2 3" key="1">
    <citation type="submission" date="2019-10" db="EMBL/GenBank/DDBJ databases">
        <title>Isolation, Identification of Microvirga thermotolerans HR1, a novel thermophilic bacterium and Comparative Genomics of the genus Microvirga.</title>
        <authorList>
            <person name="Li J."/>
            <person name="Zhang W."/>
            <person name="Lin M."/>
            <person name="Wang J."/>
        </authorList>
    </citation>
    <scope>NUCLEOTIDE SEQUENCE [LARGE SCALE GENOMIC DNA]</scope>
    <source>
        <strain evidence="2 3">HR1</strain>
    </source>
</reference>
<dbReference type="NCBIfam" id="TIGR01539">
    <property type="entry name" value="portal_lambda"/>
    <property type="match status" value="1"/>
</dbReference>
<dbReference type="EMBL" id="CP045423">
    <property type="protein sequence ID" value="QFU15319.1"/>
    <property type="molecule type" value="Genomic_DNA"/>
</dbReference>
<feature type="compositionally biased region" description="Acidic residues" evidence="1">
    <location>
        <begin position="513"/>
        <end position="522"/>
    </location>
</feature>
<dbReference type="InterPro" id="IPR006429">
    <property type="entry name" value="Phage_lambda_portal"/>
</dbReference>
<dbReference type="Proteomes" id="UP000325614">
    <property type="component" value="Chromosome"/>
</dbReference>
<keyword evidence="3" id="KW-1185">Reference proteome</keyword>
<dbReference type="AlphaFoldDB" id="A0A5P9JT86"/>
<gene>
    <name evidence="2" type="ORF">GDR74_03255</name>
</gene>
<name>A0A5P9JT86_9HYPH</name>
<protein>
    <submittedName>
        <fullName evidence="2">Phage portal protein</fullName>
    </submittedName>
</protein>
<dbReference type="GO" id="GO:0005198">
    <property type="term" value="F:structural molecule activity"/>
    <property type="evidence" value="ECO:0007669"/>
    <property type="project" value="InterPro"/>
</dbReference>
<dbReference type="KEGG" id="mico:GDR74_03255"/>
<evidence type="ECO:0000256" key="1">
    <source>
        <dbReference type="SAM" id="MobiDB-lite"/>
    </source>
</evidence>
<sequence>MPERQRIRVVASSVPVRPGAYRMEGGRAVPMMGDAFSPFTPAGSASSFEGAGYGRRLRNFSPSHAHVNAALQSAGRTLVKRARFLVENNAYAGNAVDVWAAWVIGDGICPRFPVQDPERRRKLKKLWNKWVKEADAECQTNFYGLQEKIVREAYISGECFVRLRTRRPGDMKTVPLQLQVMPSEMLDLTYNADLGGGNFIRMGIEFDAIGRRVAYHFWRNHPDDYRAKTLSGSERIRVPASEVLHIFDARQAGQIRGVSRFARAIVKIFSGDTYDDAEMERKKTAALYAGFVTQNGEQSPVDSDSDDDDAAPVPIEPGAMLALRDGEDVKFSSPADVGGSYEPFQYRTTLQVSVALGIPYAYLTGDTTKGNFSNVRTEIVNFRRKISQFQQNVIIPQGCEPVAERWLELAEATGLLKAGDDARDEDWLPPRMEWVDPRVDVETAIKEVRAGFATRGQVIASKGYDREDIDDERERENEEADSKGLIYDTDPRRVSSVGMSNAVPTGSGYLESESVEGDEARQ</sequence>
<accession>A0A5P9JT86</accession>
<evidence type="ECO:0000313" key="2">
    <source>
        <dbReference type="EMBL" id="QFU15319.1"/>
    </source>
</evidence>
<dbReference type="Pfam" id="PF05136">
    <property type="entry name" value="Phage_portal_2"/>
    <property type="match status" value="1"/>
</dbReference>